<evidence type="ECO:0000313" key="2">
    <source>
        <dbReference type="Proteomes" id="UP000244223"/>
    </source>
</evidence>
<proteinExistence type="predicted"/>
<dbReference type="EMBL" id="QAON01000003">
    <property type="protein sequence ID" value="PTQ90512.1"/>
    <property type="molecule type" value="Genomic_DNA"/>
</dbReference>
<protein>
    <submittedName>
        <fullName evidence="1">Uncharacterized protein</fullName>
    </submittedName>
</protein>
<dbReference type="Proteomes" id="UP000244223">
    <property type="component" value="Unassembled WGS sequence"/>
</dbReference>
<comment type="caution">
    <text evidence="1">The sequence shown here is derived from an EMBL/GenBank/DDBJ whole genome shotgun (WGS) entry which is preliminary data.</text>
</comment>
<keyword evidence="2" id="KW-1185">Reference proteome</keyword>
<dbReference type="AlphaFoldDB" id="A0A2T5J255"/>
<accession>A0A2T5J255</accession>
<name>A0A2T5J255_9GAMM</name>
<dbReference type="RefSeq" id="WP_275656198.1">
    <property type="nucleotide sequence ID" value="NZ_QAON01000003.1"/>
</dbReference>
<sequence>MLPSVLWIKVFIYNSGMSIEAIANIVLLEESVVAHFLKED</sequence>
<organism evidence="1 2">
    <name type="scientific">Agitococcus lubricus</name>
    <dbReference type="NCBI Taxonomy" id="1077255"/>
    <lineage>
        <taxon>Bacteria</taxon>
        <taxon>Pseudomonadati</taxon>
        <taxon>Pseudomonadota</taxon>
        <taxon>Gammaproteobacteria</taxon>
        <taxon>Moraxellales</taxon>
        <taxon>Moraxellaceae</taxon>
        <taxon>Agitococcus</taxon>
    </lineage>
</organism>
<reference evidence="1 2" key="1">
    <citation type="submission" date="2018-04" db="EMBL/GenBank/DDBJ databases">
        <title>Genomic Encyclopedia of Archaeal and Bacterial Type Strains, Phase II (KMG-II): from individual species to whole genera.</title>
        <authorList>
            <person name="Goeker M."/>
        </authorList>
    </citation>
    <scope>NUCLEOTIDE SEQUENCE [LARGE SCALE GENOMIC DNA]</scope>
    <source>
        <strain evidence="1 2">DSM 5822</strain>
    </source>
</reference>
<gene>
    <name evidence="1" type="ORF">C8N29_103267</name>
</gene>
<evidence type="ECO:0000313" key="1">
    <source>
        <dbReference type="EMBL" id="PTQ90512.1"/>
    </source>
</evidence>